<organism evidence="3 4">
    <name type="scientific">Chaetoceros tenuissimus</name>
    <dbReference type="NCBI Taxonomy" id="426638"/>
    <lineage>
        <taxon>Eukaryota</taxon>
        <taxon>Sar</taxon>
        <taxon>Stramenopiles</taxon>
        <taxon>Ochrophyta</taxon>
        <taxon>Bacillariophyta</taxon>
        <taxon>Coscinodiscophyceae</taxon>
        <taxon>Chaetocerotophycidae</taxon>
        <taxon>Chaetocerotales</taxon>
        <taxon>Chaetocerotaceae</taxon>
        <taxon>Chaetoceros</taxon>
    </lineage>
</organism>
<accession>A0AAD3CWW7</accession>
<reference evidence="3 4" key="1">
    <citation type="journal article" date="2021" name="Sci. Rep.">
        <title>The genome of the diatom Chaetoceros tenuissimus carries an ancient integrated fragment of an extant virus.</title>
        <authorList>
            <person name="Hongo Y."/>
            <person name="Kimura K."/>
            <person name="Takaki Y."/>
            <person name="Yoshida Y."/>
            <person name="Baba S."/>
            <person name="Kobayashi G."/>
            <person name="Nagasaki K."/>
            <person name="Hano T."/>
            <person name="Tomaru Y."/>
        </authorList>
    </citation>
    <scope>NUCLEOTIDE SEQUENCE [LARGE SCALE GENOMIC DNA]</scope>
    <source>
        <strain evidence="3 4">NIES-3715</strain>
    </source>
</reference>
<dbReference type="PANTHER" id="PTHR13018">
    <property type="entry name" value="PROBABLE MEMBRANE PROTEIN DUF221-RELATED"/>
    <property type="match status" value="1"/>
</dbReference>
<feature type="region of interest" description="Disordered" evidence="1">
    <location>
        <begin position="948"/>
        <end position="1081"/>
    </location>
</feature>
<keyword evidence="2" id="KW-0812">Transmembrane</keyword>
<feature type="compositionally biased region" description="Acidic residues" evidence="1">
    <location>
        <begin position="1009"/>
        <end position="1018"/>
    </location>
</feature>
<keyword evidence="2" id="KW-0472">Membrane</keyword>
<proteinExistence type="predicted"/>
<name>A0AAD3CWW7_9STRA</name>
<gene>
    <name evidence="3" type="ORF">CTEN210_10003</name>
</gene>
<comment type="caution">
    <text evidence="3">The sequence shown here is derived from an EMBL/GenBank/DDBJ whole genome shotgun (WGS) entry which is preliminary data.</text>
</comment>
<feature type="region of interest" description="Disordered" evidence="1">
    <location>
        <begin position="48"/>
        <end position="68"/>
    </location>
</feature>
<feature type="transmembrane region" description="Helical" evidence="2">
    <location>
        <begin position="252"/>
        <end position="273"/>
    </location>
</feature>
<dbReference type="GO" id="GO:0005227">
    <property type="term" value="F:calcium-activated cation channel activity"/>
    <property type="evidence" value="ECO:0007669"/>
    <property type="project" value="InterPro"/>
</dbReference>
<keyword evidence="4" id="KW-1185">Reference proteome</keyword>
<feature type="compositionally biased region" description="Basic and acidic residues" evidence="1">
    <location>
        <begin position="1062"/>
        <end position="1072"/>
    </location>
</feature>
<dbReference type="GO" id="GO:0005886">
    <property type="term" value="C:plasma membrane"/>
    <property type="evidence" value="ECO:0007669"/>
    <property type="project" value="TreeGrafter"/>
</dbReference>
<feature type="transmembrane region" description="Helical" evidence="2">
    <location>
        <begin position="482"/>
        <end position="502"/>
    </location>
</feature>
<feature type="compositionally biased region" description="Basic and acidic residues" evidence="1">
    <location>
        <begin position="1045"/>
        <end position="1055"/>
    </location>
</feature>
<dbReference type="Proteomes" id="UP001054902">
    <property type="component" value="Unassembled WGS sequence"/>
</dbReference>
<protein>
    <recommendedName>
        <fullName evidence="5">CSC1/OSCA1-like cytosolic domain-containing protein</fullName>
    </recommendedName>
</protein>
<feature type="compositionally biased region" description="Basic and acidic residues" evidence="1">
    <location>
        <begin position="967"/>
        <end position="984"/>
    </location>
</feature>
<evidence type="ECO:0000313" key="3">
    <source>
        <dbReference type="EMBL" id="GFH53527.1"/>
    </source>
</evidence>
<dbReference type="PANTHER" id="PTHR13018:SF5">
    <property type="entry name" value="RE44586P"/>
    <property type="match status" value="1"/>
</dbReference>
<sequence length="1101" mass="127630">MANDISAQSRAISSEGQASPRARYHDSIDEMSYGRRFARRFQSNRLYNPSCCQEDDSSTETSRSDGDEKPILDKAWEYYEHFILPRRLVLNNEEQSRYLKRTKGRSIRAEAGEYSKRTRLYPVWGTTLRDLSDFGIGTTLYFSTVRFLCAICFIAGLINIPNMIYFESDQYTGVHVKREKGEKTWIEKSLELKTIGLRGSAVCANTKWEICIECSIHDTLNFESHRYAWGTLDEDPMVLFVQKNACSLNERFGTLTYCTVLFLILAIYSWTLLQKKRIQLHDECEYSTRNYSIEVKNPPQHNLALSAGFWKRWFEGKFNVKVVACTVTLRNRRLIKALIRRRELISQLQEMIPHISDFNERDLKSNIQKCADVPLWKQMLLFSPTADVICSRIQKQDDIIRKVSKRKMNVSRVFLTFDLQEHQREVLSKLYVPTFFRIFRFMPDEYRMHGRTLNVDKPAEPTEIRWIDCDAPFLLRLLQGTITSIITIFVVTGLGYLIYLSYDESMNIKYPTIVITAINGVSPVIVDSVTSLEAHRDDSSLSSSRYIKLTLLRWLPTIVVALVSPFTDSIAKGPFLIDWVYTILLFDLILEPIVLLIDFGGLFHKHIKAPRQSDQRRMNLCFRVKEFDVSERYTNISRVLLFTLFYSILFPLGFFFATAIFFMLYWIDKMTILRRNSSATRVGSRMTKTSNIFLLVSIVAYTLGATFMFIQFPFDNLCTSDDTQIIPNYYGTWDLRVRDEGEIYQDTVEINEHSQSYHYCNQNLVTQMKFPPLPESIVEDAAAWMSESQELFAHTLTYTMLVSICVVGLTVTFWVTRQGMQWLCFFQKIQMKRGFNVRFSDIHEAKGYVPQVNLKDHVFPLLLCDTRNIDKSLIGWTIEENNTYQDHTVISDQPLSHDNSNCQDEICDMIYHDDESEFIQKQPMFALVKSWIEPSEVAIEDKTVGIDKDYEKDGDDNTIDNGGMEDDASKAEDDLEEQGERTMRISEPMFQEVKIHDWDSSSRAPSSGCDDDEEDVDIDDAHDSSSFRSKQSQDFEASSQCSVRESNRSDTETDHVINSNDCEAREEEKQVDETESASKNISEKQRLLDDYKNMVHLGTNM</sequence>
<dbReference type="AlphaFoldDB" id="A0AAD3CWW7"/>
<feature type="compositionally biased region" description="Polar residues" evidence="1">
    <location>
        <begin position="1"/>
        <end position="17"/>
    </location>
</feature>
<feature type="transmembrane region" description="Helical" evidence="2">
    <location>
        <begin position="579"/>
        <end position="603"/>
    </location>
</feature>
<feature type="compositionally biased region" description="Acidic residues" evidence="1">
    <location>
        <begin position="952"/>
        <end position="966"/>
    </location>
</feature>
<dbReference type="InterPro" id="IPR045122">
    <property type="entry name" value="Csc1-like"/>
</dbReference>
<feature type="compositionally biased region" description="Polar residues" evidence="1">
    <location>
        <begin position="1027"/>
        <end position="1044"/>
    </location>
</feature>
<evidence type="ECO:0008006" key="5">
    <source>
        <dbReference type="Google" id="ProtNLM"/>
    </source>
</evidence>
<evidence type="ECO:0000256" key="2">
    <source>
        <dbReference type="SAM" id="Phobius"/>
    </source>
</evidence>
<feature type="transmembrane region" description="Helical" evidence="2">
    <location>
        <begin position="692"/>
        <end position="710"/>
    </location>
</feature>
<keyword evidence="2" id="KW-1133">Transmembrane helix</keyword>
<evidence type="ECO:0000313" key="4">
    <source>
        <dbReference type="Proteomes" id="UP001054902"/>
    </source>
</evidence>
<feature type="transmembrane region" description="Helical" evidence="2">
    <location>
        <begin position="795"/>
        <end position="815"/>
    </location>
</feature>
<feature type="region of interest" description="Disordered" evidence="1">
    <location>
        <begin position="1"/>
        <end position="25"/>
    </location>
</feature>
<dbReference type="EMBL" id="BLLK01000047">
    <property type="protein sequence ID" value="GFH53527.1"/>
    <property type="molecule type" value="Genomic_DNA"/>
</dbReference>
<feature type="transmembrane region" description="Helical" evidence="2">
    <location>
        <begin position="639"/>
        <end position="667"/>
    </location>
</feature>
<evidence type="ECO:0000256" key="1">
    <source>
        <dbReference type="SAM" id="MobiDB-lite"/>
    </source>
</evidence>